<dbReference type="EMBL" id="BFAD01000001">
    <property type="protein sequence ID" value="GBE78052.1"/>
    <property type="molecule type" value="Genomic_DNA"/>
</dbReference>
<accession>A0A401G7B1</accession>
<dbReference type="GeneID" id="38774969"/>
<comment type="caution">
    <text evidence="1">The sequence shown here is derived from an EMBL/GenBank/DDBJ whole genome shotgun (WGS) entry which is preliminary data.</text>
</comment>
<evidence type="ECO:0000313" key="1">
    <source>
        <dbReference type="EMBL" id="GBE78052.1"/>
    </source>
</evidence>
<dbReference type="RefSeq" id="XP_027608965.1">
    <property type="nucleotide sequence ID" value="XM_027753164.1"/>
</dbReference>
<dbReference type="AlphaFoldDB" id="A0A401G7B1"/>
<reference evidence="1 2" key="1">
    <citation type="journal article" date="2018" name="Sci. Rep.">
        <title>Genome sequence of the cauliflower mushroom Sparassis crispa (Hanabiratake) and its association with beneficial usage.</title>
        <authorList>
            <person name="Kiyama R."/>
            <person name="Furutani Y."/>
            <person name="Kawaguchi K."/>
            <person name="Nakanishi T."/>
        </authorList>
    </citation>
    <scope>NUCLEOTIDE SEQUENCE [LARGE SCALE GENOMIC DNA]</scope>
</reference>
<protein>
    <submittedName>
        <fullName evidence="1">Uncharacterized protein</fullName>
    </submittedName>
</protein>
<sequence>MPSRRSPISELFADEHARVTFLVPTIKAVMALARKPHQGPAKVEDGTIISEEGLDGIAKDNVQLMRITTQGEQVRSTHHGIWCPNDGLRYSS</sequence>
<organism evidence="1 2">
    <name type="scientific">Sparassis crispa</name>
    <dbReference type="NCBI Taxonomy" id="139825"/>
    <lineage>
        <taxon>Eukaryota</taxon>
        <taxon>Fungi</taxon>
        <taxon>Dikarya</taxon>
        <taxon>Basidiomycota</taxon>
        <taxon>Agaricomycotina</taxon>
        <taxon>Agaricomycetes</taxon>
        <taxon>Polyporales</taxon>
        <taxon>Sparassidaceae</taxon>
        <taxon>Sparassis</taxon>
    </lineage>
</organism>
<evidence type="ECO:0000313" key="2">
    <source>
        <dbReference type="Proteomes" id="UP000287166"/>
    </source>
</evidence>
<dbReference type="Proteomes" id="UP000287166">
    <property type="component" value="Unassembled WGS sequence"/>
</dbReference>
<dbReference type="STRING" id="139825.A0A401G7B1"/>
<name>A0A401G7B1_9APHY</name>
<proteinExistence type="predicted"/>
<keyword evidence="2" id="KW-1185">Reference proteome</keyword>
<dbReference type="InParanoid" id="A0A401G7B1"/>
<dbReference type="OrthoDB" id="5551751at2759"/>
<gene>
    <name evidence="1" type="ORF">SCP_0109340</name>
</gene>